<evidence type="ECO:0000313" key="4">
    <source>
        <dbReference type="Proteomes" id="UP000617634"/>
    </source>
</evidence>
<dbReference type="AlphaFoldDB" id="A0A931HCA4"/>
<evidence type="ECO:0000256" key="1">
    <source>
        <dbReference type="SAM" id="MobiDB-lite"/>
    </source>
</evidence>
<evidence type="ECO:0008006" key="5">
    <source>
        <dbReference type="Google" id="ProtNLM"/>
    </source>
</evidence>
<dbReference type="SUPFAM" id="SSF48452">
    <property type="entry name" value="TPR-like"/>
    <property type="match status" value="1"/>
</dbReference>
<keyword evidence="4" id="KW-1185">Reference proteome</keyword>
<feature type="signal peptide" evidence="2">
    <location>
        <begin position="1"/>
        <end position="23"/>
    </location>
</feature>
<dbReference type="Proteomes" id="UP000617634">
    <property type="component" value="Unassembled WGS sequence"/>
</dbReference>
<protein>
    <recommendedName>
        <fullName evidence="5">Tetratricopeptide repeat protein</fullName>
    </recommendedName>
</protein>
<reference evidence="3" key="1">
    <citation type="submission" date="2020-11" db="EMBL/GenBank/DDBJ databases">
        <title>Novosphingobium aureum sp. nov., a marine bacterium isolated from sediment of a salt flat.</title>
        <authorList>
            <person name="Yoo Y."/>
            <person name="Kim J.-J."/>
        </authorList>
    </citation>
    <scope>NUCLEOTIDE SEQUENCE</scope>
    <source>
        <strain evidence="3">YJ-S2-02</strain>
    </source>
</reference>
<feature type="compositionally biased region" description="Basic and acidic residues" evidence="1">
    <location>
        <begin position="332"/>
        <end position="342"/>
    </location>
</feature>
<comment type="caution">
    <text evidence="3">The sequence shown here is derived from an EMBL/GenBank/DDBJ whole genome shotgun (WGS) entry which is preliminary data.</text>
</comment>
<keyword evidence="2" id="KW-0732">Signal</keyword>
<gene>
    <name evidence="3" type="ORF">I5E68_10565</name>
</gene>
<sequence length="439" mass="45442">MARKFLISRIALAVALSSGAAVALAPTTALAAKKKADEGAANYSKEFREAAGPIQEALNGATAKLPNPPQDADLQAAKASIDAALGGDAMAAFTAAEASASTPDDKNALGSMLRTYAVITKNSDARLRATKMMLDSGKVAAANVGPLNFDAGVTAYQAQDYATAATYLKAAKDAGYNDPNNQLNAVLADAYKKSGNTDAALAMVKADIEAAQAAGTAPSETAIRSALQAAYDSKQLQPSSDYAAMLVKYYPSPEAWNVSASIVRQLASLPKDQNIDLMRLMYASGGMKGKRDYLEYLENADPRAYPGEALKVMNQGLSTGALTSADLGGEKAATEARVKSDKASLPSQEADANKSGATVQTVKAAGDVFLSYDQYAKAEGFYQRALTMPGADANTVALRLGMAQAMQGKSAEAEANLAKVTGNQAAVAKLWSAYAAGKS</sequence>
<dbReference type="RefSeq" id="WP_197163590.1">
    <property type="nucleotide sequence ID" value="NZ_JADZGI010000001.1"/>
</dbReference>
<evidence type="ECO:0000256" key="2">
    <source>
        <dbReference type="SAM" id="SignalP"/>
    </source>
</evidence>
<accession>A0A931HCA4</accession>
<organism evidence="3 4">
    <name type="scientific">Novosphingobium aureum</name>
    <dbReference type="NCBI Taxonomy" id="2792964"/>
    <lineage>
        <taxon>Bacteria</taxon>
        <taxon>Pseudomonadati</taxon>
        <taxon>Pseudomonadota</taxon>
        <taxon>Alphaproteobacteria</taxon>
        <taxon>Sphingomonadales</taxon>
        <taxon>Sphingomonadaceae</taxon>
        <taxon>Novosphingobium</taxon>
    </lineage>
</organism>
<dbReference type="InterPro" id="IPR011990">
    <property type="entry name" value="TPR-like_helical_dom_sf"/>
</dbReference>
<feature type="region of interest" description="Disordered" evidence="1">
    <location>
        <begin position="332"/>
        <end position="353"/>
    </location>
</feature>
<proteinExistence type="predicted"/>
<evidence type="ECO:0000313" key="3">
    <source>
        <dbReference type="EMBL" id="MBH0113390.1"/>
    </source>
</evidence>
<feature type="chain" id="PRO_5037389465" description="Tetratricopeptide repeat protein" evidence="2">
    <location>
        <begin position="24"/>
        <end position="439"/>
    </location>
</feature>
<name>A0A931HCA4_9SPHN</name>
<dbReference type="EMBL" id="JADZGI010000001">
    <property type="protein sequence ID" value="MBH0113390.1"/>
    <property type="molecule type" value="Genomic_DNA"/>
</dbReference>